<evidence type="ECO:0000256" key="1">
    <source>
        <dbReference type="SAM" id="MobiDB-lite"/>
    </source>
</evidence>
<proteinExistence type="predicted"/>
<evidence type="ECO:0000313" key="3">
    <source>
        <dbReference type="Proteomes" id="UP000198640"/>
    </source>
</evidence>
<sequence length="83" mass="9053">MAGRYTMKSDPHYAYTGFNPRPAEWPGATGQRKYTCAQKLVSILAQPNGRALPHFELQQTGRGGGFNPRPAEWPGATGRSHPG</sequence>
<evidence type="ECO:0000313" key="2">
    <source>
        <dbReference type="EMBL" id="SDX65755.1"/>
    </source>
</evidence>
<dbReference type="Proteomes" id="UP000198640">
    <property type="component" value="Unassembled WGS sequence"/>
</dbReference>
<dbReference type="AlphaFoldDB" id="A0A1H3DH66"/>
<reference evidence="2 3" key="1">
    <citation type="submission" date="2016-10" db="EMBL/GenBank/DDBJ databases">
        <authorList>
            <person name="de Groot N.N."/>
        </authorList>
    </citation>
    <scope>NUCLEOTIDE SEQUENCE [LARGE SCALE GENOMIC DNA]</scope>
    <source>
        <strain evidence="2 3">Nm1</strain>
    </source>
</reference>
<keyword evidence="3" id="KW-1185">Reference proteome</keyword>
<name>A0A1H3DH66_9PROT</name>
<organism evidence="2 3">
    <name type="scientific">Nitrosomonas halophila</name>
    <dbReference type="NCBI Taxonomy" id="44576"/>
    <lineage>
        <taxon>Bacteria</taxon>
        <taxon>Pseudomonadati</taxon>
        <taxon>Pseudomonadota</taxon>
        <taxon>Betaproteobacteria</taxon>
        <taxon>Nitrosomonadales</taxon>
        <taxon>Nitrosomonadaceae</taxon>
        <taxon>Nitrosomonas</taxon>
    </lineage>
</organism>
<protein>
    <submittedName>
        <fullName evidence="2">Uncharacterized protein</fullName>
    </submittedName>
</protein>
<dbReference type="EMBL" id="FNOY01000005">
    <property type="protein sequence ID" value="SDX65755.1"/>
    <property type="molecule type" value="Genomic_DNA"/>
</dbReference>
<dbReference type="STRING" id="44576.SAMN05421881_100533"/>
<feature type="region of interest" description="Disordered" evidence="1">
    <location>
        <begin position="57"/>
        <end position="83"/>
    </location>
</feature>
<gene>
    <name evidence="2" type="ORF">SAMN05421881_100533</name>
</gene>
<accession>A0A1H3DH66</accession>